<evidence type="ECO:0000256" key="6">
    <source>
        <dbReference type="ARBA" id="ARBA00023136"/>
    </source>
</evidence>
<dbReference type="Proteomes" id="UP001447188">
    <property type="component" value="Unassembled WGS sequence"/>
</dbReference>
<sequence length="324" mass="36097">MQACRRSLSSTSPLPLLHRNVSCFPLRIPNNDLRVFLLPRFQSTAPSSIESALTNAINAPIATLPAPLELPKKEQGMNTFMYLLKTGKGYLSFYKTGLKNVYHNFIATRPIQDRIDKAGSITALVGAHQISRSEFQLVMRSRHDTRRIPVFVVVFLVFGEFSPLVLPFVSSIVPWNCRIPSQLQGDREKQELRRKDAFAKLVGANGRDAGKTVEGLDKGELLHVGNVLGLHSPKWPAALSLPPTVWLRFKVRRQMEYLELDDTLLERGGGPEALDAGEELKMAVVERGIDTIGKSDSRLRDDLKHWLAAKANAGGLTPALWLTR</sequence>
<dbReference type="PROSITE" id="PS51758">
    <property type="entry name" value="LETM1_RBD"/>
    <property type="match status" value="1"/>
</dbReference>
<keyword evidence="11" id="KW-1185">Reference proteome</keyword>
<evidence type="ECO:0000259" key="9">
    <source>
        <dbReference type="PROSITE" id="PS51758"/>
    </source>
</evidence>
<organism evidence="10 11">
    <name type="scientific">Discina gigas</name>
    <dbReference type="NCBI Taxonomy" id="1032678"/>
    <lineage>
        <taxon>Eukaryota</taxon>
        <taxon>Fungi</taxon>
        <taxon>Dikarya</taxon>
        <taxon>Ascomycota</taxon>
        <taxon>Pezizomycotina</taxon>
        <taxon>Pezizomycetes</taxon>
        <taxon>Pezizales</taxon>
        <taxon>Discinaceae</taxon>
        <taxon>Discina</taxon>
    </lineage>
</organism>
<feature type="transmembrane region" description="Helical" evidence="8">
    <location>
        <begin position="148"/>
        <end position="169"/>
    </location>
</feature>
<evidence type="ECO:0000256" key="1">
    <source>
        <dbReference type="ARBA" id="ARBA00004434"/>
    </source>
</evidence>
<evidence type="ECO:0000313" key="10">
    <source>
        <dbReference type="EMBL" id="KAL0631303.1"/>
    </source>
</evidence>
<evidence type="ECO:0000256" key="8">
    <source>
        <dbReference type="SAM" id="Phobius"/>
    </source>
</evidence>
<dbReference type="PANTHER" id="PTHR14009">
    <property type="entry name" value="LEUCINE ZIPPER-EF-HAND CONTAINING TRANSMEMBRANE PROTEIN"/>
    <property type="match status" value="1"/>
</dbReference>
<reference evidence="10 11" key="1">
    <citation type="submission" date="2024-02" db="EMBL/GenBank/DDBJ databases">
        <title>Discinaceae phylogenomics.</title>
        <authorList>
            <person name="Dirks A.C."/>
            <person name="James T.Y."/>
        </authorList>
    </citation>
    <scope>NUCLEOTIDE SEQUENCE [LARGE SCALE GENOMIC DNA]</scope>
    <source>
        <strain evidence="10 11">ACD0624</strain>
    </source>
</reference>
<dbReference type="Pfam" id="PF07766">
    <property type="entry name" value="LETM1_RBD"/>
    <property type="match status" value="1"/>
</dbReference>
<evidence type="ECO:0000256" key="3">
    <source>
        <dbReference type="ARBA" id="ARBA00022792"/>
    </source>
</evidence>
<dbReference type="InterPro" id="IPR033122">
    <property type="entry name" value="LETM1-like_RBD"/>
</dbReference>
<evidence type="ECO:0000256" key="2">
    <source>
        <dbReference type="ARBA" id="ARBA00022692"/>
    </source>
</evidence>
<evidence type="ECO:0000256" key="4">
    <source>
        <dbReference type="ARBA" id="ARBA00022989"/>
    </source>
</evidence>
<keyword evidence="2 8" id="KW-0812">Transmembrane</keyword>
<dbReference type="EMBL" id="JBBBZM010000268">
    <property type="protein sequence ID" value="KAL0631303.1"/>
    <property type="molecule type" value="Genomic_DNA"/>
</dbReference>
<accession>A0ABR3G5Q5</accession>
<keyword evidence="6 8" id="KW-0472">Membrane</keyword>
<comment type="caution">
    <text evidence="10">The sequence shown here is derived from an EMBL/GenBank/DDBJ whole genome shotgun (WGS) entry which is preliminary data.</text>
</comment>
<comment type="subcellular location">
    <subcellularLocation>
        <location evidence="1">Mitochondrion inner membrane</location>
        <topology evidence="1">Single-pass membrane protein</topology>
    </subcellularLocation>
</comment>
<dbReference type="InterPro" id="IPR044202">
    <property type="entry name" value="LETM1/MDM38-like"/>
</dbReference>
<keyword evidence="4 8" id="KW-1133">Transmembrane helix</keyword>
<protein>
    <recommendedName>
        <fullName evidence="9">Letm1 RBD domain-containing protein</fullName>
    </recommendedName>
</protein>
<gene>
    <name evidence="10" type="ORF">Q9L58_009834</name>
</gene>
<proteinExistence type="predicted"/>
<evidence type="ECO:0000256" key="5">
    <source>
        <dbReference type="ARBA" id="ARBA00023128"/>
    </source>
</evidence>
<keyword evidence="3" id="KW-0999">Mitochondrion inner membrane</keyword>
<name>A0ABR3G5Q5_9PEZI</name>
<evidence type="ECO:0000256" key="7">
    <source>
        <dbReference type="PROSITE-ProRule" id="PRU01094"/>
    </source>
</evidence>
<dbReference type="PANTHER" id="PTHR14009:SF6">
    <property type="entry name" value="LETM1 RBD DOMAIN-CONTAINING PROTEIN"/>
    <property type="match status" value="1"/>
</dbReference>
<keyword evidence="5 7" id="KW-0496">Mitochondrion</keyword>
<feature type="domain" description="Letm1 RBD" evidence="9">
    <location>
        <begin position="144"/>
        <end position="324"/>
    </location>
</feature>
<evidence type="ECO:0000313" key="11">
    <source>
        <dbReference type="Proteomes" id="UP001447188"/>
    </source>
</evidence>